<keyword evidence="6 9" id="KW-0472">Membrane</keyword>
<evidence type="ECO:0000256" key="5">
    <source>
        <dbReference type="ARBA" id="ARBA00023040"/>
    </source>
</evidence>
<dbReference type="EMBL" id="BPLQ01000193">
    <property type="protein sequence ID" value="GIX68713.1"/>
    <property type="molecule type" value="Genomic_DNA"/>
</dbReference>
<gene>
    <name evidence="12" type="ORF">CDAR_187681</name>
</gene>
<evidence type="ECO:0000256" key="3">
    <source>
        <dbReference type="ARBA" id="ARBA00022692"/>
    </source>
</evidence>
<feature type="signal peptide" evidence="10">
    <location>
        <begin position="1"/>
        <end position="25"/>
    </location>
</feature>
<dbReference type="Pfam" id="PF00001">
    <property type="entry name" value="7tm_1"/>
    <property type="match status" value="1"/>
</dbReference>
<name>A0AAV4M8H0_9ARAC</name>
<dbReference type="Gene3D" id="1.20.1070.10">
    <property type="entry name" value="Rhodopsin 7-helix transmembrane proteins"/>
    <property type="match status" value="1"/>
</dbReference>
<dbReference type="InterPro" id="IPR017452">
    <property type="entry name" value="GPCR_Rhodpsn_7TM"/>
</dbReference>
<feature type="chain" id="PRO_5043775037" description="G-protein coupled receptors family 1 profile domain-containing protein" evidence="10">
    <location>
        <begin position="26"/>
        <end position="159"/>
    </location>
</feature>
<keyword evidence="8" id="KW-0807">Transducer</keyword>
<evidence type="ECO:0000313" key="12">
    <source>
        <dbReference type="EMBL" id="GIX68713.1"/>
    </source>
</evidence>
<sequence length="159" mass="17796">MPSARAKTNILLIWLVSILVVLPEAIVLDTRKHPIPLDTIYLTDCTYTWSESSTKIYQLFLVLFLYVAPFLLMAVAYYQIAKALWNKNIPGSSEMNHHPSRTTVSKQNGKNGATVRLIAANPSCEGQIQSRRKAAKMLIAVVVIFGLCYLPVHLLNALR</sequence>
<dbReference type="GO" id="GO:0004930">
    <property type="term" value="F:G protein-coupled receptor activity"/>
    <property type="evidence" value="ECO:0007669"/>
    <property type="project" value="UniProtKB-KW"/>
</dbReference>
<reference evidence="12 13" key="1">
    <citation type="submission" date="2021-06" db="EMBL/GenBank/DDBJ databases">
        <title>Caerostris darwini draft genome.</title>
        <authorList>
            <person name="Kono N."/>
            <person name="Arakawa K."/>
        </authorList>
    </citation>
    <scope>NUCLEOTIDE SEQUENCE [LARGE SCALE GENOMIC DNA]</scope>
</reference>
<dbReference type="PANTHER" id="PTHR45695">
    <property type="entry name" value="LEUCOKININ RECEPTOR-RELATED"/>
    <property type="match status" value="1"/>
</dbReference>
<dbReference type="Proteomes" id="UP001054837">
    <property type="component" value="Unassembled WGS sequence"/>
</dbReference>
<evidence type="ECO:0000256" key="9">
    <source>
        <dbReference type="SAM" id="Phobius"/>
    </source>
</evidence>
<keyword evidence="10" id="KW-0732">Signal</keyword>
<comment type="subcellular location">
    <subcellularLocation>
        <location evidence="1">Membrane</location>
        <topology evidence="1">Multi-pass membrane protein</topology>
    </subcellularLocation>
</comment>
<keyword evidence="3 9" id="KW-0812">Transmembrane</keyword>
<keyword evidence="7" id="KW-0675">Receptor</keyword>
<evidence type="ECO:0000256" key="2">
    <source>
        <dbReference type="ARBA" id="ARBA00010663"/>
    </source>
</evidence>
<evidence type="ECO:0000256" key="7">
    <source>
        <dbReference type="ARBA" id="ARBA00023170"/>
    </source>
</evidence>
<accession>A0AAV4M8H0</accession>
<dbReference type="PRINTS" id="PR00237">
    <property type="entry name" value="GPCRRHODOPSN"/>
</dbReference>
<proteinExistence type="inferred from homology"/>
<protein>
    <recommendedName>
        <fullName evidence="11">G-protein coupled receptors family 1 profile domain-containing protein</fullName>
    </recommendedName>
</protein>
<keyword evidence="13" id="KW-1185">Reference proteome</keyword>
<comment type="similarity">
    <text evidence="2">Belongs to the G-protein coupled receptor 1 family.</text>
</comment>
<evidence type="ECO:0000256" key="6">
    <source>
        <dbReference type="ARBA" id="ARBA00023136"/>
    </source>
</evidence>
<organism evidence="12 13">
    <name type="scientific">Caerostris darwini</name>
    <dbReference type="NCBI Taxonomy" id="1538125"/>
    <lineage>
        <taxon>Eukaryota</taxon>
        <taxon>Metazoa</taxon>
        <taxon>Ecdysozoa</taxon>
        <taxon>Arthropoda</taxon>
        <taxon>Chelicerata</taxon>
        <taxon>Arachnida</taxon>
        <taxon>Araneae</taxon>
        <taxon>Araneomorphae</taxon>
        <taxon>Entelegynae</taxon>
        <taxon>Araneoidea</taxon>
        <taxon>Araneidae</taxon>
        <taxon>Caerostris</taxon>
    </lineage>
</organism>
<dbReference type="PANTHER" id="PTHR45695:SF15">
    <property type="entry name" value="OPSIN RH2"/>
    <property type="match status" value="1"/>
</dbReference>
<comment type="caution">
    <text evidence="12">The sequence shown here is derived from an EMBL/GenBank/DDBJ whole genome shotgun (WGS) entry which is preliminary data.</text>
</comment>
<dbReference type="PROSITE" id="PS50262">
    <property type="entry name" value="G_PROTEIN_RECEP_F1_2"/>
    <property type="match status" value="1"/>
</dbReference>
<evidence type="ECO:0000256" key="8">
    <source>
        <dbReference type="ARBA" id="ARBA00023224"/>
    </source>
</evidence>
<feature type="domain" description="G-protein coupled receptors family 1 profile" evidence="11">
    <location>
        <begin position="1"/>
        <end position="159"/>
    </location>
</feature>
<evidence type="ECO:0000256" key="4">
    <source>
        <dbReference type="ARBA" id="ARBA00022989"/>
    </source>
</evidence>
<keyword evidence="4 9" id="KW-1133">Transmembrane helix</keyword>
<dbReference type="AlphaFoldDB" id="A0AAV4M8H0"/>
<evidence type="ECO:0000256" key="1">
    <source>
        <dbReference type="ARBA" id="ARBA00004141"/>
    </source>
</evidence>
<evidence type="ECO:0000259" key="11">
    <source>
        <dbReference type="PROSITE" id="PS50262"/>
    </source>
</evidence>
<dbReference type="InterPro" id="IPR000276">
    <property type="entry name" value="GPCR_Rhodpsn"/>
</dbReference>
<feature type="transmembrane region" description="Helical" evidence="9">
    <location>
        <begin position="56"/>
        <end position="78"/>
    </location>
</feature>
<keyword evidence="5" id="KW-0297">G-protein coupled receptor</keyword>
<feature type="transmembrane region" description="Helical" evidence="9">
    <location>
        <begin position="137"/>
        <end position="158"/>
    </location>
</feature>
<dbReference type="GO" id="GO:0005886">
    <property type="term" value="C:plasma membrane"/>
    <property type="evidence" value="ECO:0007669"/>
    <property type="project" value="TreeGrafter"/>
</dbReference>
<evidence type="ECO:0000256" key="10">
    <source>
        <dbReference type="SAM" id="SignalP"/>
    </source>
</evidence>
<evidence type="ECO:0000313" key="13">
    <source>
        <dbReference type="Proteomes" id="UP001054837"/>
    </source>
</evidence>
<dbReference type="SUPFAM" id="SSF81321">
    <property type="entry name" value="Family A G protein-coupled receptor-like"/>
    <property type="match status" value="1"/>
</dbReference>